<comment type="caution">
    <text evidence="2">The sequence shown here is derived from an EMBL/GenBank/DDBJ whole genome shotgun (WGS) entry which is preliminary data.</text>
</comment>
<proteinExistence type="predicted"/>
<protein>
    <submittedName>
        <fullName evidence="2">Uncharacterized protein</fullName>
    </submittedName>
</protein>
<feature type="signal peptide" evidence="1">
    <location>
        <begin position="1"/>
        <end position="27"/>
    </location>
</feature>
<evidence type="ECO:0000256" key="1">
    <source>
        <dbReference type="SAM" id="SignalP"/>
    </source>
</evidence>
<name>A0A834BCD3_9CHIR</name>
<accession>A0A834BCD3</accession>
<dbReference type="AlphaFoldDB" id="A0A834BCD3"/>
<sequence>MTNLHPMQLLQRVQTLLLFLMPGTSWAVSVKVDRRSPPQYTVTSRTPSAQPVCGMGTGGRHLGGCQAQQHLPRTTARRGSGEDSSLKKLLIVHKIALDVHCRIVKARVGNNLDVINRGDRLECPKQLLHDFGFLTARQTQGVPLHLLGSFCLPPEERCLLMPEISEKEREVRPCCDTGYPGHKKDWKHDTWVTTGFS</sequence>
<feature type="chain" id="PRO_5032381388" evidence="1">
    <location>
        <begin position="28"/>
        <end position="197"/>
    </location>
</feature>
<evidence type="ECO:0000313" key="3">
    <source>
        <dbReference type="Proteomes" id="UP000664940"/>
    </source>
</evidence>
<organism evidence="2 3">
    <name type="scientific">Phyllostomus discolor</name>
    <name type="common">pale spear-nosed bat</name>
    <dbReference type="NCBI Taxonomy" id="89673"/>
    <lineage>
        <taxon>Eukaryota</taxon>
        <taxon>Metazoa</taxon>
        <taxon>Chordata</taxon>
        <taxon>Craniata</taxon>
        <taxon>Vertebrata</taxon>
        <taxon>Euteleostomi</taxon>
        <taxon>Mammalia</taxon>
        <taxon>Eutheria</taxon>
        <taxon>Laurasiatheria</taxon>
        <taxon>Chiroptera</taxon>
        <taxon>Yangochiroptera</taxon>
        <taxon>Phyllostomidae</taxon>
        <taxon>Phyllostominae</taxon>
        <taxon>Phyllostomus</taxon>
    </lineage>
</organism>
<dbReference type="EMBL" id="JABVXQ010000002">
    <property type="protein sequence ID" value="KAF6125341.1"/>
    <property type="molecule type" value="Genomic_DNA"/>
</dbReference>
<keyword evidence="1" id="KW-0732">Signal</keyword>
<evidence type="ECO:0000313" key="2">
    <source>
        <dbReference type="EMBL" id="KAF6125341.1"/>
    </source>
</evidence>
<dbReference type="Proteomes" id="UP000664940">
    <property type="component" value="Unassembled WGS sequence"/>
</dbReference>
<gene>
    <name evidence="2" type="ORF">HJG60_009840</name>
</gene>
<reference evidence="2 3" key="1">
    <citation type="journal article" date="2020" name="Nature">
        <title>Six reference-quality genomes reveal evolution of bat adaptations.</title>
        <authorList>
            <person name="Jebb D."/>
            <person name="Huang Z."/>
            <person name="Pippel M."/>
            <person name="Hughes G.M."/>
            <person name="Lavrichenko K."/>
            <person name="Devanna P."/>
            <person name="Winkler S."/>
            <person name="Jermiin L.S."/>
            <person name="Skirmuntt E.C."/>
            <person name="Katzourakis A."/>
            <person name="Burkitt-Gray L."/>
            <person name="Ray D.A."/>
            <person name="Sullivan K.A.M."/>
            <person name="Roscito J.G."/>
            <person name="Kirilenko B.M."/>
            <person name="Davalos L.M."/>
            <person name="Corthals A.P."/>
            <person name="Power M.L."/>
            <person name="Jones G."/>
            <person name="Ransome R.D."/>
            <person name="Dechmann D.K.N."/>
            <person name="Locatelli A.G."/>
            <person name="Puechmaille S.J."/>
            <person name="Fedrigo O."/>
            <person name="Jarvis E.D."/>
            <person name="Hiller M."/>
            <person name="Vernes S.C."/>
            <person name="Myers E.W."/>
            <person name="Teeling E.C."/>
        </authorList>
    </citation>
    <scope>NUCLEOTIDE SEQUENCE [LARGE SCALE GENOMIC DNA]</scope>
    <source>
        <strain evidence="2">Bat1K_MPI-CBG_1</strain>
    </source>
</reference>